<gene>
    <name evidence="2" type="ORF">XBO1_2060008</name>
</gene>
<dbReference type="AlphaFoldDB" id="A0A077NUF2"/>
<evidence type="ECO:0000313" key="2">
    <source>
        <dbReference type="EMBL" id="CDH05872.1"/>
    </source>
</evidence>
<reference evidence="2" key="1">
    <citation type="submission" date="2013-07" db="EMBL/GenBank/DDBJ databases">
        <title>Sub-species coevolution in mutualistic symbiosis.</title>
        <authorList>
            <person name="Murfin K."/>
            <person name="Klassen J."/>
            <person name="Lee M."/>
            <person name="Forst S."/>
            <person name="Stock P."/>
            <person name="Goodrich-Blair H."/>
        </authorList>
    </citation>
    <scope>NUCLEOTIDE SEQUENCE [LARGE SCALE GENOMIC DNA]</scope>
    <source>
        <strain evidence="2">Oregonense</strain>
    </source>
</reference>
<feature type="transmembrane region" description="Helical" evidence="1">
    <location>
        <begin position="21"/>
        <end position="39"/>
    </location>
</feature>
<dbReference type="EMBL" id="CBSX010000120">
    <property type="protein sequence ID" value="CDH05872.1"/>
    <property type="molecule type" value="Genomic_DNA"/>
</dbReference>
<organism evidence="2 3">
    <name type="scientific">Xenorhabdus bovienii str. oregonense</name>
    <dbReference type="NCBI Taxonomy" id="1398202"/>
    <lineage>
        <taxon>Bacteria</taxon>
        <taxon>Pseudomonadati</taxon>
        <taxon>Pseudomonadota</taxon>
        <taxon>Gammaproteobacteria</taxon>
        <taxon>Enterobacterales</taxon>
        <taxon>Morganellaceae</taxon>
        <taxon>Xenorhabdus</taxon>
    </lineage>
</organism>
<dbReference type="Proteomes" id="UP000028483">
    <property type="component" value="Unassembled WGS sequence"/>
</dbReference>
<evidence type="ECO:0000313" key="3">
    <source>
        <dbReference type="Proteomes" id="UP000028483"/>
    </source>
</evidence>
<keyword evidence="1" id="KW-0812">Transmembrane</keyword>
<name>A0A077NUF2_XENBV</name>
<keyword evidence="1" id="KW-1133">Transmembrane helix</keyword>
<proteinExistence type="predicted"/>
<protein>
    <submittedName>
        <fullName evidence="2">Uncharacterized protein</fullName>
    </submittedName>
</protein>
<evidence type="ECO:0000256" key="1">
    <source>
        <dbReference type="SAM" id="Phobius"/>
    </source>
</evidence>
<dbReference type="HOGENOM" id="CLU_2811466_0_0_6"/>
<keyword evidence="1" id="KW-0472">Membrane</keyword>
<comment type="caution">
    <text evidence="2">The sequence shown here is derived from an EMBL/GenBank/DDBJ whole genome shotgun (WGS) entry which is preliminary data.</text>
</comment>
<accession>A0A077NUF2</accession>
<sequence>MISSSVFEKSIQYNLFNKLGFIYLLPCLLNVLIMITFSYQACCFCYRALYDDGLAKRFAFAKELIKK</sequence>